<evidence type="ECO:0000313" key="2">
    <source>
        <dbReference type="EMBL" id="GIQ92472.1"/>
    </source>
</evidence>
<accession>A0A9K3GR67</accession>
<gene>
    <name evidence="2" type="ORF">KIPB_016262</name>
</gene>
<dbReference type="EMBL" id="BDIP01009799">
    <property type="protein sequence ID" value="GIQ92472.1"/>
    <property type="molecule type" value="Genomic_DNA"/>
</dbReference>
<protein>
    <submittedName>
        <fullName evidence="2">Uncharacterized protein</fullName>
    </submittedName>
</protein>
<feature type="region of interest" description="Disordered" evidence="1">
    <location>
        <begin position="1"/>
        <end position="22"/>
    </location>
</feature>
<name>A0A9K3GR67_9EUKA</name>
<feature type="non-terminal residue" evidence="2">
    <location>
        <position position="1"/>
    </location>
</feature>
<sequence>MATMTPMGNHDSDGFNDEYGDGIPTGWREELLLDIIDDCGRGGDEPLLMATPGVPTSTEGKG</sequence>
<evidence type="ECO:0000256" key="1">
    <source>
        <dbReference type="SAM" id="MobiDB-lite"/>
    </source>
</evidence>
<organism evidence="2 3">
    <name type="scientific">Kipferlia bialata</name>
    <dbReference type="NCBI Taxonomy" id="797122"/>
    <lineage>
        <taxon>Eukaryota</taxon>
        <taxon>Metamonada</taxon>
        <taxon>Carpediemonas-like organisms</taxon>
        <taxon>Kipferlia</taxon>
    </lineage>
</organism>
<keyword evidence="3" id="KW-1185">Reference proteome</keyword>
<reference evidence="2 3" key="1">
    <citation type="journal article" date="2018" name="PLoS ONE">
        <title>The draft genome of Kipferlia bialata reveals reductive genome evolution in fornicate parasites.</title>
        <authorList>
            <person name="Tanifuji G."/>
            <person name="Takabayashi S."/>
            <person name="Kume K."/>
            <person name="Takagi M."/>
            <person name="Nakayama T."/>
            <person name="Kamikawa R."/>
            <person name="Inagaki Y."/>
            <person name="Hashimoto T."/>
        </authorList>
    </citation>
    <scope>NUCLEOTIDE SEQUENCE [LARGE SCALE GENOMIC DNA]</scope>
    <source>
        <strain evidence="2">NY0173</strain>
    </source>
</reference>
<comment type="caution">
    <text evidence="2">The sequence shown here is derived from an EMBL/GenBank/DDBJ whole genome shotgun (WGS) entry which is preliminary data.</text>
</comment>
<proteinExistence type="predicted"/>
<dbReference type="AlphaFoldDB" id="A0A9K3GR67"/>
<evidence type="ECO:0000313" key="3">
    <source>
        <dbReference type="Proteomes" id="UP000265618"/>
    </source>
</evidence>
<dbReference type="Proteomes" id="UP000265618">
    <property type="component" value="Unassembled WGS sequence"/>
</dbReference>